<dbReference type="InterPro" id="IPR003439">
    <property type="entry name" value="ABC_transporter-like_ATP-bd"/>
</dbReference>
<evidence type="ECO:0000256" key="5">
    <source>
        <dbReference type="ARBA" id="ARBA00022741"/>
    </source>
</evidence>
<feature type="transmembrane region" description="Helical" evidence="11">
    <location>
        <begin position="270"/>
        <end position="303"/>
    </location>
</feature>
<evidence type="ECO:0000313" key="15">
    <source>
        <dbReference type="Proteomes" id="UP000235786"/>
    </source>
</evidence>
<dbReference type="GO" id="GO:0140359">
    <property type="term" value="F:ABC-type transporter activity"/>
    <property type="evidence" value="ECO:0007669"/>
    <property type="project" value="InterPro"/>
</dbReference>
<evidence type="ECO:0000259" key="12">
    <source>
        <dbReference type="PROSITE" id="PS50893"/>
    </source>
</evidence>
<keyword evidence="4 11" id="KW-0812">Transmembrane</keyword>
<evidence type="ECO:0000256" key="2">
    <source>
        <dbReference type="ARBA" id="ARBA00009726"/>
    </source>
</evidence>
<evidence type="ECO:0000256" key="4">
    <source>
        <dbReference type="ARBA" id="ARBA00022692"/>
    </source>
</evidence>
<feature type="transmembrane region" description="Helical" evidence="11">
    <location>
        <begin position="547"/>
        <end position="571"/>
    </location>
</feature>
<feature type="domain" description="ABC transporter" evidence="12">
    <location>
        <begin position="1235"/>
        <end position="1467"/>
    </location>
</feature>
<dbReference type="SUPFAM" id="SSF52540">
    <property type="entry name" value="P-loop containing nucleoside triphosphate hydrolases"/>
    <property type="match status" value="2"/>
</dbReference>
<keyword evidence="9" id="KW-0325">Glycoprotein</keyword>
<feature type="transmembrane region" description="Helical" evidence="11">
    <location>
        <begin position="907"/>
        <end position="934"/>
    </location>
</feature>
<feature type="transmembrane region" description="Helical" evidence="11">
    <location>
        <begin position="48"/>
        <end position="66"/>
    </location>
</feature>
<keyword evidence="5" id="KW-0547">Nucleotide-binding</keyword>
<keyword evidence="8 11" id="KW-0472">Membrane</keyword>
<dbReference type="InterPro" id="IPR044726">
    <property type="entry name" value="ABCC_6TM_D2"/>
</dbReference>
<dbReference type="PROSITE" id="PS50893">
    <property type="entry name" value="ABC_TRANSPORTER_2"/>
    <property type="match status" value="2"/>
</dbReference>
<dbReference type="Pfam" id="PF24357">
    <property type="entry name" value="TMD0_ABC"/>
    <property type="match status" value="1"/>
</dbReference>
<dbReference type="InterPro" id="IPR017871">
    <property type="entry name" value="ABC_transporter-like_CS"/>
</dbReference>
<dbReference type="FunFam" id="3.40.50.300:FF:000163">
    <property type="entry name" value="Multidrug resistance-associated protein member 4"/>
    <property type="match status" value="1"/>
</dbReference>
<evidence type="ECO:0000256" key="8">
    <source>
        <dbReference type="ARBA" id="ARBA00023136"/>
    </source>
</evidence>
<evidence type="ECO:0000259" key="13">
    <source>
        <dbReference type="PROSITE" id="PS50929"/>
    </source>
</evidence>
<feature type="transmembrane region" description="Helical" evidence="11">
    <location>
        <begin position="420"/>
        <end position="439"/>
    </location>
</feature>
<dbReference type="SMART" id="SM00382">
    <property type="entry name" value="AAA"/>
    <property type="match status" value="2"/>
</dbReference>
<feature type="region of interest" description="Disordered" evidence="10">
    <location>
        <begin position="867"/>
        <end position="888"/>
    </location>
</feature>
<dbReference type="Pfam" id="PF00005">
    <property type="entry name" value="ABC_tran"/>
    <property type="match status" value="2"/>
</dbReference>
<dbReference type="Proteomes" id="UP000235786">
    <property type="component" value="Unassembled WGS sequence"/>
</dbReference>
<feature type="domain" description="ABC transporter" evidence="12">
    <location>
        <begin position="634"/>
        <end position="862"/>
    </location>
</feature>
<comment type="similarity">
    <text evidence="2">Belongs to the ABC transporter superfamily. ABCC family. Conjugate transporter (TC 3.A.1.208) subfamily.</text>
</comment>
<feature type="transmembrane region" description="Helical" evidence="11">
    <location>
        <begin position="112"/>
        <end position="132"/>
    </location>
</feature>
<dbReference type="FunFam" id="3.40.50.300:FF:001854">
    <property type="entry name" value="ABC multidrug transporter (Eurofung)"/>
    <property type="match status" value="1"/>
</dbReference>
<dbReference type="FunFam" id="1.20.1560.10:FF:000066">
    <property type="entry name" value="ABC multidrug transporter (Eurofung)"/>
    <property type="match status" value="1"/>
</dbReference>
<dbReference type="Gene3D" id="3.40.50.300">
    <property type="entry name" value="P-loop containing nucleotide triphosphate hydrolases"/>
    <property type="match status" value="2"/>
</dbReference>
<dbReference type="PROSITE" id="PS00211">
    <property type="entry name" value="ABC_TRANSPORTER_1"/>
    <property type="match status" value="1"/>
</dbReference>
<feature type="transmembrane region" description="Helical" evidence="11">
    <location>
        <begin position="1132"/>
        <end position="1159"/>
    </location>
</feature>
<dbReference type="InterPro" id="IPR056227">
    <property type="entry name" value="TMD0_ABC"/>
</dbReference>
<dbReference type="PROSITE" id="PS50929">
    <property type="entry name" value="ABC_TM1F"/>
    <property type="match status" value="2"/>
</dbReference>
<dbReference type="GO" id="GO:0016887">
    <property type="term" value="F:ATP hydrolysis activity"/>
    <property type="evidence" value="ECO:0007669"/>
    <property type="project" value="InterPro"/>
</dbReference>
<dbReference type="GO" id="GO:0016020">
    <property type="term" value="C:membrane"/>
    <property type="evidence" value="ECO:0007669"/>
    <property type="project" value="UniProtKB-SubCell"/>
</dbReference>
<accession>A0A2J6SE66</accession>
<evidence type="ECO:0000256" key="11">
    <source>
        <dbReference type="SAM" id="Phobius"/>
    </source>
</evidence>
<feature type="transmembrane region" description="Helical" evidence="11">
    <location>
        <begin position="1171"/>
        <end position="1190"/>
    </location>
</feature>
<sequence length="1478" mass="160831">MDTHMVYPELASRMNNSSTPVLDNNFGPFIQFPGRVTFDFTLLFEETILSILPSALFLIVIPPRILRLWRTPRKVTGSYLQTIKITLLTIFSISQIVNIVEVSRSPLRTRASIPAAVLALAAALSLSVLSYIEHTRNIRPSTIINAYLLLTLPFDAAQLRTKWIRGDDLAASGVASSVLAIKLLVLISEATEKRRILSTPYADPSPEATSGLYSRGVFWWLNSLFRLGFRNVVNEDDLFAVDRDLKSKALGIRFDRHWVNRKKYPAKHTLVWVISRAMLGSFAAAVLPRLALTFFSFMQPLLINSLTRLVSEPDSEDASNRGWGLAAAFALVFIGRAVAGGAYQHKANRMTTMVRGSLVNSIYKQTLDLSITSLDESAAVTLMSSDVERICQAISPIHSVWSSPLEIGLAIWLLQKEVGFGLFGPLVITALAVSGPFFISGAMGKAQKAWIEKIQTRIDATAKMLQSMKGVKMLGLSTKISSIVHQLRVDEIATSLKMRKLFVVMIAFGNMSDIFAPGAAFAIYVIVATVNGQTLDVASAFTALSLIALLVAPIRAIVFAIPPLIAAVGCFDRVEKFLSSPTKKDHRMLVSSADPASSGMSKGDAFMSTTPVDSDIELQEITVASPASSSQSSVRVRNLTLSWSEEATPVIDDISLEFQQGQLTMIVGPVGCGKSSLLKGILGEVPSTKGLVYIDRAHAAFVDQSSWIQNTSIRNNIIGVSDFEAEWYAKVVHACSLDTDIETLPEGDSTKVGSAGTALSGGQKLRIALARAVYSRQMVLILDDVFSGLDATSEERIFSRLLGTSGLLRRLGTTVILVTHATHRLSYADHIVALGPQGIIVEQGKLGQLLAIEGYVAGLAARQTVEGEDMPQEDLPHTKQSGNSDTARENAAADLNRPIGNWAIYNYYFTSVGLLNVAVWSFVMICYSLLLSFPNLWIKFWTSAVAVHGNSVNGLYLGVLIAVEFSAIGLLMAIAAMLCIKMIPRSALCLHGKLLDTVVNAPLSFFTSTDSGQIVNRFSQDLSVIDMELPIAGLILALNVCVAIIQAVLICISSSYFAVVLPFVFFAVYVLQKIYLRTSRQIRLMDLEAKAPLYSNFLETLSGLVTIRAFGWTREMEKRNMDLLDASQRPFYLLYCIQRWLALVIDLMVAALAFILVALIVSFRHRADAGFVGVALINIMSFNMTLSVLIQHYTAVETSLGAISRIKSFVSTTASENLPQETQSIPANWPSEGTITLNNLSATYSPSLDPTLHHLTLSIPSGTKFGICGASGSGKSSFVAALFHMLEITDGTLVIDGIDIPTIPRALLRERLTVIPQDPVFLKGTILQNLDPLEYANVEAAQTALEKVGLWDIVREAGGLEIDMNAEELLSHGQRQLFCLARALLRKSKVLVVDEVSASVDVATEERMMGVIGREFEGATVVAVAHRLGTIRGYDKVAVFEEGRVVEVGEPGVLLSVEGGRFRGLWEAGGRGEGTSGK</sequence>
<dbReference type="PANTHER" id="PTHR24223:SF269">
    <property type="entry name" value="ABC MULTIDRUG TRANSPORTER (EUROFUNG)-RELATED"/>
    <property type="match status" value="1"/>
</dbReference>
<protein>
    <submittedName>
        <fullName evidence="14">ABC transporter-like protein</fullName>
    </submittedName>
</protein>
<dbReference type="OrthoDB" id="6500128at2759"/>
<dbReference type="InterPro" id="IPR027417">
    <property type="entry name" value="P-loop_NTPase"/>
</dbReference>
<dbReference type="CDD" id="cd18580">
    <property type="entry name" value="ABC_6TM_ABCC_D2"/>
    <property type="match status" value="1"/>
</dbReference>
<dbReference type="Gene3D" id="1.20.1560.10">
    <property type="entry name" value="ABC transporter type 1, transmembrane domain"/>
    <property type="match status" value="2"/>
</dbReference>
<dbReference type="EMBL" id="KZ613937">
    <property type="protein sequence ID" value="PMD49040.1"/>
    <property type="molecule type" value="Genomic_DNA"/>
</dbReference>
<evidence type="ECO:0000256" key="7">
    <source>
        <dbReference type="ARBA" id="ARBA00022989"/>
    </source>
</evidence>
<keyword evidence="15" id="KW-1185">Reference proteome</keyword>
<organism evidence="14 15">
    <name type="scientific">Hyaloscypha variabilis (strain UAMH 11265 / GT02V1 / F)</name>
    <name type="common">Meliniomyces variabilis</name>
    <dbReference type="NCBI Taxonomy" id="1149755"/>
    <lineage>
        <taxon>Eukaryota</taxon>
        <taxon>Fungi</taxon>
        <taxon>Dikarya</taxon>
        <taxon>Ascomycota</taxon>
        <taxon>Pezizomycotina</taxon>
        <taxon>Leotiomycetes</taxon>
        <taxon>Helotiales</taxon>
        <taxon>Hyaloscyphaceae</taxon>
        <taxon>Hyaloscypha</taxon>
        <taxon>Hyaloscypha variabilis</taxon>
    </lineage>
</organism>
<feature type="transmembrane region" description="Helical" evidence="11">
    <location>
        <begin position="323"/>
        <end position="343"/>
    </location>
</feature>
<comment type="subcellular location">
    <subcellularLocation>
        <location evidence="1">Membrane</location>
        <topology evidence="1">Multi-pass membrane protein</topology>
    </subcellularLocation>
</comment>
<evidence type="ECO:0000256" key="10">
    <source>
        <dbReference type="SAM" id="MobiDB-lite"/>
    </source>
</evidence>
<dbReference type="InterPro" id="IPR050173">
    <property type="entry name" value="ABC_transporter_C-like"/>
</dbReference>
<dbReference type="GO" id="GO:0005524">
    <property type="term" value="F:ATP binding"/>
    <property type="evidence" value="ECO:0007669"/>
    <property type="project" value="UniProtKB-KW"/>
</dbReference>
<dbReference type="FunFam" id="1.20.1560.10:FF:000055">
    <property type="entry name" value="ABC multidrug transporter (Eurofung)"/>
    <property type="match status" value="1"/>
</dbReference>
<dbReference type="Pfam" id="PF00664">
    <property type="entry name" value="ABC_membrane"/>
    <property type="match status" value="2"/>
</dbReference>
<feature type="transmembrane region" description="Helical" evidence="11">
    <location>
        <begin position="78"/>
        <end position="100"/>
    </location>
</feature>
<dbReference type="InterPro" id="IPR036640">
    <property type="entry name" value="ABC1_TM_sf"/>
</dbReference>
<keyword evidence="3" id="KW-0813">Transport</keyword>
<evidence type="ECO:0000256" key="6">
    <source>
        <dbReference type="ARBA" id="ARBA00022840"/>
    </source>
</evidence>
<keyword evidence="6" id="KW-0067">ATP-binding</keyword>
<dbReference type="SUPFAM" id="SSF90123">
    <property type="entry name" value="ABC transporter transmembrane region"/>
    <property type="match status" value="2"/>
</dbReference>
<evidence type="ECO:0000256" key="9">
    <source>
        <dbReference type="ARBA" id="ARBA00023180"/>
    </source>
</evidence>
<dbReference type="STRING" id="1149755.A0A2J6SE66"/>
<dbReference type="CDD" id="cd18579">
    <property type="entry name" value="ABC_6TM_ABCC_D1"/>
    <property type="match status" value="1"/>
</dbReference>
<feature type="transmembrane region" description="Helical" evidence="11">
    <location>
        <begin position="501"/>
        <end position="527"/>
    </location>
</feature>
<dbReference type="CDD" id="cd03244">
    <property type="entry name" value="ABCC_MRP_domain2"/>
    <property type="match status" value="1"/>
</dbReference>
<feature type="domain" description="ABC transmembrane type-1" evidence="13">
    <location>
        <begin position="922"/>
        <end position="1198"/>
    </location>
</feature>
<evidence type="ECO:0000256" key="1">
    <source>
        <dbReference type="ARBA" id="ARBA00004141"/>
    </source>
</evidence>
<dbReference type="CDD" id="cd03250">
    <property type="entry name" value="ABCC_MRP_domain1"/>
    <property type="match status" value="1"/>
</dbReference>
<dbReference type="PANTHER" id="PTHR24223">
    <property type="entry name" value="ATP-BINDING CASSETTE SUB-FAMILY C"/>
    <property type="match status" value="1"/>
</dbReference>
<dbReference type="InterPro" id="IPR003593">
    <property type="entry name" value="AAA+_ATPase"/>
</dbReference>
<evidence type="ECO:0000256" key="3">
    <source>
        <dbReference type="ARBA" id="ARBA00022448"/>
    </source>
</evidence>
<feature type="transmembrane region" description="Helical" evidence="11">
    <location>
        <begin position="1055"/>
        <end position="1072"/>
    </location>
</feature>
<name>A0A2J6SE66_HYAVF</name>
<evidence type="ECO:0000313" key="14">
    <source>
        <dbReference type="EMBL" id="PMD49040.1"/>
    </source>
</evidence>
<dbReference type="InterPro" id="IPR044746">
    <property type="entry name" value="ABCC_6TM_D1"/>
</dbReference>
<keyword evidence="7 11" id="KW-1133">Transmembrane helix</keyword>
<reference evidence="14 15" key="1">
    <citation type="submission" date="2016-04" db="EMBL/GenBank/DDBJ databases">
        <title>A degradative enzymes factory behind the ericoid mycorrhizal symbiosis.</title>
        <authorList>
            <consortium name="DOE Joint Genome Institute"/>
            <person name="Martino E."/>
            <person name="Morin E."/>
            <person name="Grelet G."/>
            <person name="Kuo A."/>
            <person name="Kohler A."/>
            <person name="Daghino S."/>
            <person name="Barry K."/>
            <person name="Choi C."/>
            <person name="Cichocki N."/>
            <person name="Clum A."/>
            <person name="Copeland A."/>
            <person name="Hainaut M."/>
            <person name="Haridas S."/>
            <person name="Labutti K."/>
            <person name="Lindquist E."/>
            <person name="Lipzen A."/>
            <person name="Khouja H.-R."/>
            <person name="Murat C."/>
            <person name="Ohm R."/>
            <person name="Olson A."/>
            <person name="Spatafora J."/>
            <person name="Veneault-Fourrey C."/>
            <person name="Henrissat B."/>
            <person name="Grigoriev I."/>
            <person name="Martin F."/>
            <person name="Perotto S."/>
        </authorList>
    </citation>
    <scope>NUCLEOTIDE SEQUENCE [LARGE SCALE GENOMIC DNA]</scope>
    <source>
        <strain evidence="14 15">F</strain>
    </source>
</reference>
<feature type="domain" description="ABC transmembrane type-1" evidence="13">
    <location>
        <begin position="290"/>
        <end position="566"/>
    </location>
</feature>
<proteinExistence type="inferred from homology"/>
<dbReference type="InterPro" id="IPR011527">
    <property type="entry name" value="ABC1_TM_dom"/>
</dbReference>
<feature type="transmembrane region" description="Helical" evidence="11">
    <location>
        <begin position="1029"/>
        <end position="1049"/>
    </location>
</feature>
<feature type="transmembrane region" description="Helical" evidence="11">
    <location>
        <begin position="954"/>
        <end position="980"/>
    </location>
</feature>
<gene>
    <name evidence="14" type="ORF">L207DRAFT_477753</name>
</gene>